<protein>
    <submittedName>
        <fullName evidence="1">Uncharacterized protein</fullName>
    </submittedName>
</protein>
<proteinExistence type="predicted"/>
<keyword evidence="2" id="KW-1185">Reference proteome</keyword>
<dbReference type="EMBL" id="ML769431">
    <property type="protein sequence ID" value="KAE9402831.1"/>
    <property type="molecule type" value="Genomic_DNA"/>
</dbReference>
<dbReference type="AlphaFoldDB" id="A0A6A4HXU3"/>
<accession>A0A6A4HXU3</accession>
<dbReference type="Proteomes" id="UP000799118">
    <property type="component" value="Unassembled WGS sequence"/>
</dbReference>
<name>A0A6A4HXU3_9AGAR</name>
<sequence>MPKPGDLTMNKRRSGRKNYALFYGEYERLQARRTQSLGLVLRSKFKDRTRNLKGLAKVGEAMHFTWTAVRLMSTVPVSEVEIQMAMLQAQLSLTTSNPNLERRKPFLPVGQQYSREQNESPFEGVHHVTRSKYELRFGCYA</sequence>
<gene>
    <name evidence="1" type="ORF">BT96DRAFT_936895</name>
</gene>
<evidence type="ECO:0000313" key="1">
    <source>
        <dbReference type="EMBL" id="KAE9402831.1"/>
    </source>
</evidence>
<reference evidence="1" key="1">
    <citation type="journal article" date="2019" name="Environ. Microbiol.">
        <title>Fungal ecological strategies reflected in gene transcription - a case study of two litter decomposers.</title>
        <authorList>
            <person name="Barbi F."/>
            <person name="Kohler A."/>
            <person name="Barry K."/>
            <person name="Baskaran P."/>
            <person name="Daum C."/>
            <person name="Fauchery L."/>
            <person name="Ihrmark K."/>
            <person name="Kuo A."/>
            <person name="LaButti K."/>
            <person name="Lipzen A."/>
            <person name="Morin E."/>
            <person name="Grigoriev I.V."/>
            <person name="Henrissat B."/>
            <person name="Lindahl B."/>
            <person name="Martin F."/>
        </authorList>
    </citation>
    <scope>NUCLEOTIDE SEQUENCE</scope>
    <source>
        <strain evidence="1">JB14</strain>
    </source>
</reference>
<organism evidence="1 2">
    <name type="scientific">Gymnopus androsaceus JB14</name>
    <dbReference type="NCBI Taxonomy" id="1447944"/>
    <lineage>
        <taxon>Eukaryota</taxon>
        <taxon>Fungi</taxon>
        <taxon>Dikarya</taxon>
        <taxon>Basidiomycota</taxon>
        <taxon>Agaricomycotina</taxon>
        <taxon>Agaricomycetes</taxon>
        <taxon>Agaricomycetidae</taxon>
        <taxon>Agaricales</taxon>
        <taxon>Marasmiineae</taxon>
        <taxon>Omphalotaceae</taxon>
        <taxon>Gymnopus</taxon>
    </lineage>
</organism>
<evidence type="ECO:0000313" key="2">
    <source>
        <dbReference type="Proteomes" id="UP000799118"/>
    </source>
</evidence>